<dbReference type="Proteomes" id="UP000680038">
    <property type="component" value="Unassembled WGS sequence"/>
</dbReference>
<dbReference type="RefSeq" id="WP_215241129.1">
    <property type="nucleotide sequence ID" value="NZ_CAJRAF010000002.1"/>
</dbReference>
<dbReference type="SUPFAM" id="SSF48537">
    <property type="entry name" value="Phospholipase C/P1 nuclease"/>
    <property type="match status" value="1"/>
</dbReference>
<comment type="caution">
    <text evidence="2">The sequence shown here is derived from an EMBL/GenBank/DDBJ whole genome shotgun (WGS) entry which is preliminary data.</text>
</comment>
<feature type="domain" description="Zn-dependent PLC" evidence="1">
    <location>
        <begin position="1"/>
        <end position="108"/>
    </location>
</feature>
<dbReference type="PROSITE" id="PS51346">
    <property type="entry name" value="PROKAR_ZN_DEPEND_PLPC_2"/>
    <property type="match status" value="1"/>
</dbReference>
<accession>A0A916JJH9</accession>
<evidence type="ECO:0000259" key="1">
    <source>
        <dbReference type="PROSITE" id="PS51346"/>
    </source>
</evidence>
<proteinExistence type="predicted"/>
<evidence type="ECO:0000313" key="2">
    <source>
        <dbReference type="EMBL" id="CAG5010771.1"/>
    </source>
</evidence>
<dbReference type="InterPro" id="IPR001531">
    <property type="entry name" value="Zn_PLipaseC"/>
</dbReference>
<organism evidence="2 3">
    <name type="scientific">Dyadobacter helix</name>
    <dbReference type="NCBI Taxonomy" id="2822344"/>
    <lineage>
        <taxon>Bacteria</taxon>
        <taxon>Pseudomonadati</taxon>
        <taxon>Bacteroidota</taxon>
        <taxon>Cytophagia</taxon>
        <taxon>Cytophagales</taxon>
        <taxon>Spirosomataceae</taxon>
        <taxon>Dyadobacter</taxon>
    </lineage>
</organism>
<dbReference type="Gene3D" id="1.10.575.10">
    <property type="entry name" value="P1 Nuclease"/>
    <property type="match status" value="1"/>
</dbReference>
<dbReference type="GO" id="GO:0004629">
    <property type="term" value="F:phospholipase C activity"/>
    <property type="evidence" value="ECO:0007669"/>
    <property type="project" value="InterPro"/>
</dbReference>
<keyword evidence="3" id="KW-1185">Reference proteome</keyword>
<dbReference type="AlphaFoldDB" id="A0A916JJH9"/>
<dbReference type="EMBL" id="CAJRAF010000002">
    <property type="protein sequence ID" value="CAG5010771.1"/>
    <property type="molecule type" value="Genomic_DNA"/>
</dbReference>
<dbReference type="InterPro" id="IPR008947">
    <property type="entry name" value="PLipase_C/P1_nuclease_dom_sf"/>
</dbReference>
<protein>
    <recommendedName>
        <fullName evidence="1">Zn-dependent PLC domain-containing protein</fullName>
    </recommendedName>
</protein>
<evidence type="ECO:0000313" key="3">
    <source>
        <dbReference type="Proteomes" id="UP000680038"/>
    </source>
</evidence>
<gene>
    <name evidence="2" type="ORF">DYBT9275_04810</name>
</gene>
<sequence>MNAADEFVRAQFARAKQLLKEGKIYDAYFEFGVGLHALQEATSPAHSGFQHWGDNVSATRVVGHVRQEMFYPGSNSNLQRVTNMFLAWFQKSNSPLPKTNLFKAIGHD</sequence>
<name>A0A916JJH9_9BACT</name>
<reference evidence="2" key="1">
    <citation type="submission" date="2021-04" db="EMBL/GenBank/DDBJ databases">
        <authorList>
            <person name="Rodrigo-Torres L."/>
            <person name="Arahal R. D."/>
            <person name="Lucena T."/>
        </authorList>
    </citation>
    <scope>NUCLEOTIDE SEQUENCE</scope>
    <source>
        <strain evidence="2">CECT 9275</strain>
    </source>
</reference>
<dbReference type="GO" id="GO:0008270">
    <property type="term" value="F:zinc ion binding"/>
    <property type="evidence" value="ECO:0007669"/>
    <property type="project" value="InterPro"/>
</dbReference>